<dbReference type="GeneID" id="63798477"/>
<dbReference type="GO" id="GO:0016020">
    <property type="term" value="C:membrane"/>
    <property type="evidence" value="ECO:0007669"/>
    <property type="project" value="UniProtKB-SubCell"/>
</dbReference>
<dbReference type="PANTHER" id="PTHR48022:SF31">
    <property type="entry name" value="HEXOSE TRANSPORTER"/>
    <property type="match status" value="1"/>
</dbReference>
<gene>
    <name evidence="10" type="ORF">BHQ10_009263</name>
</gene>
<feature type="transmembrane region" description="Helical" evidence="8">
    <location>
        <begin position="435"/>
        <end position="456"/>
    </location>
</feature>
<dbReference type="InterPro" id="IPR020846">
    <property type="entry name" value="MFS_dom"/>
</dbReference>
<dbReference type="InterPro" id="IPR036259">
    <property type="entry name" value="MFS_trans_sf"/>
</dbReference>
<dbReference type="NCBIfam" id="TIGR00879">
    <property type="entry name" value="SP"/>
    <property type="match status" value="1"/>
</dbReference>
<dbReference type="Proteomes" id="UP000249363">
    <property type="component" value="Unassembled WGS sequence"/>
</dbReference>
<comment type="caution">
    <text evidence="10">The sequence shown here is derived from an EMBL/GenBank/DDBJ whole genome shotgun (WGS) entry which is preliminary data.</text>
</comment>
<feature type="transmembrane region" description="Helical" evidence="8">
    <location>
        <begin position="271"/>
        <end position="293"/>
    </location>
</feature>
<dbReference type="RefSeq" id="XP_040737765.1">
    <property type="nucleotide sequence ID" value="XM_040882160.1"/>
</dbReference>
<evidence type="ECO:0000256" key="5">
    <source>
        <dbReference type="ARBA" id="ARBA00022989"/>
    </source>
</evidence>
<feature type="transmembrane region" description="Helical" evidence="8">
    <location>
        <begin position="313"/>
        <end position="333"/>
    </location>
</feature>
<keyword evidence="5 8" id="KW-1133">Transmembrane helix</keyword>
<keyword evidence="6 8" id="KW-0472">Membrane</keyword>
<dbReference type="PANTHER" id="PTHR48022">
    <property type="entry name" value="PLASTIDIC GLUCOSE TRANSPORTER 4"/>
    <property type="match status" value="1"/>
</dbReference>
<proteinExistence type="inferred from homology"/>
<feature type="transmembrane region" description="Helical" evidence="8">
    <location>
        <begin position="367"/>
        <end position="388"/>
    </location>
</feature>
<dbReference type="PROSITE" id="PS50850">
    <property type="entry name" value="MFS"/>
    <property type="match status" value="1"/>
</dbReference>
<dbReference type="InterPro" id="IPR003663">
    <property type="entry name" value="Sugar/inositol_transpt"/>
</dbReference>
<feature type="transmembrane region" description="Helical" evidence="8">
    <location>
        <begin position="150"/>
        <end position="172"/>
    </location>
</feature>
<feature type="transmembrane region" description="Helical" evidence="8">
    <location>
        <begin position="16"/>
        <end position="36"/>
    </location>
</feature>
<dbReference type="InterPro" id="IPR005828">
    <property type="entry name" value="MFS_sugar_transport-like"/>
</dbReference>
<feature type="transmembrane region" description="Helical" evidence="8">
    <location>
        <begin position="409"/>
        <end position="429"/>
    </location>
</feature>
<dbReference type="GO" id="GO:0005351">
    <property type="term" value="F:carbohydrate:proton symporter activity"/>
    <property type="evidence" value="ECO:0007669"/>
    <property type="project" value="TreeGrafter"/>
</dbReference>
<evidence type="ECO:0000256" key="1">
    <source>
        <dbReference type="ARBA" id="ARBA00004141"/>
    </source>
</evidence>
<keyword evidence="4 8" id="KW-0812">Transmembrane</keyword>
<comment type="similarity">
    <text evidence="2 7">Belongs to the major facilitator superfamily. Sugar transporter (TC 2.A.1.1) family.</text>
</comment>
<evidence type="ECO:0000313" key="11">
    <source>
        <dbReference type="Proteomes" id="UP000249363"/>
    </source>
</evidence>
<evidence type="ECO:0000256" key="3">
    <source>
        <dbReference type="ARBA" id="ARBA00022448"/>
    </source>
</evidence>
<dbReference type="InterPro" id="IPR050360">
    <property type="entry name" value="MFS_Sugar_Transporters"/>
</dbReference>
<feature type="transmembrane region" description="Helical" evidence="8">
    <location>
        <begin position="340"/>
        <end position="361"/>
    </location>
</feature>
<reference evidence="10 11" key="1">
    <citation type="journal article" date="2017" name="Biotechnol. Biofuels">
        <title>Differential beta-glucosidase expression as a function of carbon source availability in Talaromyces amestolkiae: a genomic and proteomic approach.</title>
        <authorList>
            <person name="de Eugenio L.I."/>
            <person name="Mendez-Liter J.A."/>
            <person name="Nieto-Dominguez M."/>
            <person name="Alonso L."/>
            <person name="Gil-Munoz J."/>
            <person name="Barriuso J."/>
            <person name="Prieto A."/>
            <person name="Martinez M.J."/>
        </authorList>
    </citation>
    <scope>NUCLEOTIDE SEQUENCE [LARGE SCALE GENOMIC DNA]</scope>
    <source>
        <strain evidence="10 11">CIB</strain>
    </source>
</reference>
<dbReference type="AlphaFoldDB" id="A0A364LC02"/>
<organism evidence="10 11">
    <name type="scientific">Talaromyces amestolkiae</name>
    <dbReference type="NCBI Taxonomy" id="1196081"/>
    <lineage>
        <taxon>Eukaryota</taxon>
        <taxon>Fungi</taxon>
        <taxon>Dikarya</taxon>
        <taxon>Ascomycota</taxon>
        <taxon>Pezizomycotina</taxon>
        <taxon>Eurotiomycetes</taxon>
        <taxon>Eurotiomycetidae</taxon>
        <taxon>Eurotiales</taxon>
        <taxon>Trichocomaceae</taxon>
        <taxon>Talaromyces</taxon>
        <taxon>Talaromyces sect. Talaromyces</taxon>
    </lineage>
</organism>
<name>A0A364LC02_TALAM</name>
<feature type="transmembrane region" description="Helical" evidence="8">
    <location>
        <begin position="91"/>
        <end position="110"/>
    </location>
</feature>
<evidence type="ECO:0000256" key="8">
    <source>
        <dbReference type="SAM" id="Phobius"/>
    </source>
</evidence>
<protein>
    <recommendedName>
        <fullName evidence="9">Major facilitator superfamily (MFS) profile domain-containing protein</fullName>
    </recommendedName>
</protein>
<evidence type="ECO:0000256" key="6">
    <source>
        <dbReference type="ARBA" id="ARBA00023136"/>
    </source>
</evidence>
<dbReference type="InterPro" id="IPR005829">
    <property type="entry name" value="Sugar_transporter_CS"/>
</dbReference>
<dbReference type="EMBL" id="MIKG01000023">
    <property type="protein sequence ID" value="RAO73251.1"/>
    <property type="molecule type" value="Genomic_DNA"/>
</dbReference>
<keyword evidence="3 7" id="KW-0813">Transport</keyword>
<sequence>MAQDLELVGRWVPRNANVITILLIAVATVNSATMGYDSSMMNGLNILPQYKNYFHLNTATTGLLTGAMWMGGFIGGLLIQPVSDRLGRKRAILIAACINLVGAILTSTAHSTGQFVVGRICVGIGSELASGPAPALIAEILPAKQRGTILGLYFTCYFVGSLVSSGVNYRAVNIASTWAWRVPSIIQAVPSLLALSLLPLVPESPRWLIANNRGHEAKQVIAIIHGNNDVDAPMTKEVYKEIMNVLQAEKKNSPESPWKAFISTKANRKRLFIIVTFGVMVEMLGNYVISYYLGDMLTQAGVTDSKTQLQVNVILSCWSLVVAVIGSLLMDVVGRRTMTLTAIGGMIVTLYIFGGLTKVYASSENKSAVYGTVAVVFLFQGFYACGITPMTSLYPAEFLSYKLRNAGISIFRTLDASFGLMASFSMSYAMSTLGWKFYIINASWNIIFFAAVYFTWVETRLVPLEQVALKFGDLDVDTLDGQEVNSTFIAGEKM</sequence>
<evidence type="ECO:0000313" key="10">
    <source>
        <dbReference type="EMBL" id="RAO73251.1"/>
    </source>
</evidence>
<feature type="domain" description="Major facilitator superfamily (MFS) profile" evidence="9">
    <location>
        <begin position="23"/>
        <end position="460"/>
    </location>
</feature>
<dbReference type="Pfam" id="PF00083">
    <property type="entry name" value="Sugar_tr"/>
    <property type="match status" value="1"/>
</dbReference>
<evidence type="ECO:0000256" key="2">
    <source>
        <dbReference type="ARBA" id="ARBA00010992"/>
    </source>
</evidence>
<dbReference type="PROSITE" id="PS00216">
    <property type="entry name" value="SUGAR_TRANSPORT_1"/>
    <property type="match status" value="1"/>
</dbReference>
<accession>A0A364LC02</accession>
<dbReference type="OrthoDB" id="4540492at2759"/>
<evidence type="ECO:0000259" key="9">
    <source>
        <dbReference type="PROSITE" id="PS50850"/>
    </source>
</evidence>
<evidence type="ECO:0000256" key="4">
    <source>
        <dbReference type="ARBA" id="ARBA00022692"/>
    </source>
</evidence>
<dbReference type="FunFam" id="1.20.1250.20:FF:000134">
    <property type="entry name" value="MFS sugar transporter protein"/>
    <property type="match status" value="1"/>
</dbReference>
<comment type="subcellular location">
    <subcellularLocation>
        <location evidence="1">Membrane</location>
        <topology evidence="1">Multi-pass membrane protein</topology>
    </subcellularLocation>
</comment>
<keyword evidence="11" id="KW-1185">Reference proteome</keyword>
<feature type="transmembrane region" description="Helical" evidence="8">
    <location>
        <begin position="56"/>
        <end position="79"/>
    </location>
</feature>
<evidence type="ECO:0000256" key="7">
    <source>
        <dbReference type="RuleBase" id="RU003346"/>
    </source>
</evidence>
<dbReference type="SUPFAM" id="SSF103473">
    <property type="entry name" value="MFS general substrate transporter"/>
    <property type="match status" value="1"/>
</dbReference>
<dbReference type="Gene3D" id="1.20.1250.20">
    <property type="entry name" value="MFS general substrate transporter like domains"/>
    <property type="match status" value="1"/>
</dbReference>